<dbReference type="SUPFAM" id="SSF47943">
    <property type="entry name" value="Retrovirus capsid protein, N-terminal core domain"/>
    <property type="match status" value="1"/>
</dbReference>
<reference evidence="3 4" key="1">
    <citation type="submission" date="2019-09" db="EMBL/GenBank/DDBJ databases">
        <title>Bird 10,000 Genomes (B10K) Project - Family phase.</title>
        <authorList>
            <person name="Zhang G."/>
        </authorList>
    </citation>
    <scope>NUCLEOTIDE SEQUENCE [LARGE SCALE GENOMIC DNA]</scope>
    <source>
        <strain evidence="3">B10K-DU-012-10</strain>
        <tissue evidence="3">Blood</tissue>
    </source>
</reference>
<dbReference type="Pfam" id="PF00607">
    <property type="entry name" value="Gag_p24"/>
    <property type="match status" value="1"/>
</dbReference>
<dbReference type="PANTHER" id="PTHR40389">
    <property type="entry name" value="ENDOGENOUS RETROVIRUS GROUP K MEMBER 24 GAG POLYPROTEIN-RELATED"/>
    <property type="match status" value="1"/>
</dbReference>
<dbReference type="Proteomes" id="UP000584880">
    <property type="component" value="Unassembled WGS sequence"/>
</dbReference>
<dbReference type="EMBL" id="VZRJ01008910">
    <property type="protein sequence ID" value="NWV10615.1"/>
    <property type="molecule type" value="Genomic_DNA"/>
</dbReference>
<comment type="caution">
    <text evidence="3">The sequence shown here is derived from an EMBL/GenBank/DDBJ whole genome shotgun (WGS) entry which is preliminary data.</text>
</comment>
<feature type="non-terminal residue" evidence="3">
    <location>
        <position position="482"/>
    </location>
</feature>
<organism evidence="3 4">
    <name type="scientific">Ptilonorhynchus violaceus</name>
    <name type="common">Satin bowerbird</name>
    <name type="synonym">Pyrrhocorax violaceus</name>
    <dbReference type="NCBI Taxonomy" id="28724"/>
    <lineage>
        <taxon>Eukaryota</taxon>
        <taxon>Metazoa</taxon>
        <taxon>Chordata</taxon>
        <taxon>Craniata</taxon>
        <taxon>Vertebrata</taxon>
        <taxon>Euteleostomi</taxon>
        <taxon>Archelosauria</taxon>
        <taxon>Archosauria</taxon>
        <taxon>Dinosauria</taxon>
        <taxon>Saurischia</taxon>
        <taxon>Theropoda</taxon>
        <taxon>Coelurosauria</taxon>
        <taxon>Aves</taxon>
        <taxon>Neognathae</taxon>
        <taxon>Neoaves</taxon>
        <taxon>Telluraves</taxon>
        <taxon>Australaves</taxon>
        <taxon>Passeriformes</taxon>
        <taxon>Ptilonorhynchidae</taxon>
        <taxon>Ptilonorhynchus</taxon>
    </lineage>
</organism>
<evidence type="ECO:0000259" key="2">
    <source>
        <dbReference type="Pfam" id="PF19317"/>
    </source>
</evidence>
<dbReference type="Pfam" id="PF19317">
    <property type="entry name" value="Gag_p24_C"/>
    <property type="match status" value="1"/>
</dbReference>
<dbReference type="InterPro" id="IPR050195">
    <property type="entry name" value="Primate_lentivir_Gag_pol-like"/>
</dbReference>
<evidence type="ECO:0000313" key="3">
    <source>
        <dbReference type="EMBL" id="NWV10615.1"/>
    </source>
</evidence>
<accession>A0A7K6C994</accession>
<name>A0A7K6C994_PTIVI</name>
<dbReference type="SUPFAM" id="SSF47353">
    <property type="entry name" value="Retrovirus capsid dimerization domain-like"/>
    <property type="match status" value="1"/>
</dbReference>
<proteinExistence type="predicted"/>
<dbReference type="Gene3D" id="1.10.375.10">
    <property type="entry name" value="Human Immunodeficiency Virus Type 1 Capsid Protein"/>
    <property type="match status" value="1"/>
</dbReference>
<dbReference type="InterPro" id="IPR045345">
    <property type="entry name" value="Gag_p24_C"/>
</dbReference>
<dbReference type="InterPro" id="IPR008919">
    <property type="entry name" value="Retrov_capsid_N"/>
</dbReference>
<keyword evidence="4" id="KW-1185">Reference proteome</keyword>
<feature type="domain" description="Retroviral nucleocapsid Gag protein p24 C-terminal" evidence="2">
    <location>
        <begin position="371"/>
        <end position="438"/>
    </location>
</feature>
<sequence>MERQVVQDLLRCFLEKRGVQGIDLCKELEELLAYGIAKGCFADPNTVFDKEEWRRFGDKIWTAVLDEDKIAKKLGKAWRAVMNALQQHHAEQQAARAASERLGSVAGTAAAGGAEKVSPYPLPPSMNKILIPPGMLGGQGVEPSAPPVPPSSSPSLRPSSPLREESCPLAPSGSGEGARLVAAAEPDTSEAQRLAVERRKMWQQIAGQAVSDGDQGASEALYQAFRVVYAPTVNGGVAATITSLDWKLLSQLRSTVNESGIHGEPSRQMLDYMWEQGLLLPSDIQSIMRLILTQHQQLLFNAHWQAVCQESVAVQRQPGDPLHGVTIEELLGIGAFLRVEAQALLGPDKLREGMRLARIALDRVKSPGGIPSYMGVKQGRDEPFGSFVDRVANAIQSAGVPEHMHRALLQQCALQNGNATTRSVIMTLPGNWSIEELLERMAQVPSGPQAMLVNAIKELGVGLKQQAQAAQSQVLAALAPLR</sequence>
<evidence type="ECO:0000313" key="4">
    <source>
        <dbReference type="Proteomes" id="UP000584880"/>
    </source>
</evidence>
<dbReference type="InterPro" id="IPR008916">
    <property type="entry name" value="Retrov_capsid_C"/>
</dbReference>
<dbReference type="GO" id="GO:0016032">
    <property type="term" value="P:viral process"/>
    <property type="evidence" value="ECO:0007669"/>
    <property type="project" value="InterPro"/>
</dbReference>
<dbReference type="PANTHER" id="PTHR40389:SF3">
    <property type="entry name" value="IGE-BINDING PROTEIN"/>
    <property type="match status" value="1"/>
</dbReference>
<protein>
    <submittedName>
        <fullName evidence="3">POK9 protein</fullName>
    </submittedName>
</protein>
<feature type="non-terminal residue" evidence="3">
    <location>
        <position position="1"/>
    </location>
</feature>
<gene>
    <name evidence="3" type="primary">Ervk9_2</name>
    <name evidence="3" type="ORF">PTIVIO_R14607</name>
</gene>
<evidence type="ECO:0000256" key="1">
    <source>
        <dbReference type="SAM" id="MobiDB-lite"/>
    </source>
</evidence>
<feature type="region of interest" description="Disordered" evidence="1">
    <location>
        <begin position="131"/>
        <end position="189"/>
    </location>
</feature>
<dbReference type="AlphaFoldDB" id="A0A7K6C994"/>
<dbReference type="Gene3D" id="1.10.1200.30">
    <property type="match status" value="1"/>
</dbReference>